<dbReference type="PANTHER" id="PTHR21563">
    <property type="entry name" value="ZINC FINGER C3H1 DOMAIN-CONTAINING PROTEIN"/>
    <property type="match status" value="1"/>
</dbReference>
<proteinExistence type="predicted"/>
<feature type="region of interest" description="Disordered" evidence="1">
    <location>
        <begin position="1"/>
        <end position="28"/>
    </location>
</feature>
<evidence type="ECO:0000313" key="2">
    <source>
        <dbReference type="EMBL" id="KAK3940575.1"/>
    </source>
</evidence>
<dbReference type="GO" id="GO:0000178">
    <property type="term" value="C:exosome (RNase complex)"/>
    <property type="evidence" value="ECO:0007669"/>
    <property type="project" value="TreeGrafter"/>
</dbReference>
<feature type="compositionally biased region" description="Basic and acidic residues" evidence="1">
    <location>
        <begin position="650"/>
        <end position="662"/>
    </location>
</feature>
<protein>
    <submittedName>
        <fullName evidence="2">Protein red1</fullName>
    </submittedName>
</protein>
<feature type="compositionally biased region" description="Basic and acidic residues" evidence="1">
    <location>
        <begin position="371"/>
        <end position="389"/>
    </location>
</feature>
<feature type="compositionally biased region" description="Polar residues" evidence="1">
    <location>
        <begin position="624"/>
        <end position="634"/>
    </location>
</feature>
<reference evidence="3" key="1">
    <citation type="journal article" date="2023" name="Mol. Phylogenet. Evol.">
        <title>Genome-scale phylogeny and comparative genomics of the fungal order Sordariales.</title>
        <authorList>
            <person name="Hensen N."/>
            <person name="Bonometti L."/>
            <person name="Westerberg I."/>
            <person name="Brannstrom I.O."/>
            <person name="Guillou S."/>
            <person name="Cros-Aarteil S."/>
            <person name="Calhoun S."/>
            <person name="Haridas S."/>
            <person name="Kuo A."/>
            <person name="Mondo S."/>
            <person name="Pangilinan J."/>
            <person name="Riley R."/>
            <person name="LaButti K."/>
            <person name="Andreopoulos B."/>
            <person name="Lipzen A."/>
            <person name="Chen C."/>
            <person name="Yan M."/>
            <person name="Daum C."/>
            <person name="Ng V."/>
            <person name="Clum A."/>
            <person name="Steindorff A."/>
            <person name="Ohm R.A."/>
            <person name="Martin F."/>
            <person name="Silar P."/>
            <person name="Natvig D.O."/>
            <person name="Lalanne C."/>
            <person name="Gautier V."/>
            <person name="Ament-Velasquez S.L."/>
            <person name="Kruys A."/>
            <person name="Hutchinson M.I."/>
            <person name="Powell A.J."/>
            <person name="Barry K."/>
            <person name="Miller A.N."/>
            <person name="Grigoriev I.V."/>
            <person name="Debuchy R."/>
            <person name="Gladieux P."/>
            <person name="Hiltunen Thoren M."/>
            <person name="Johannesson H."/>
        </authorList>
    </citation>
    <scope>NUCLEOTIDE SEQUENCE [LARGE SCALE GENOMIC DNA]</scope>
    <source>
        <strain evidence="3">CBS 340.73</strain>
    </source>
</reference>
<feature type="compositionally biased region" description="Low complexity" evidence="1">
    <location>
        <begin position="334"/>
        <end position="348"/>
    </location>
</feature>
<dbReference type="Proteomes" id="UP001303473">
    <property type="component" value="Unassembled WGS sequence"/>
</dbReference>
<gene>
    <name evidence="2" type="ORF">QBC46DRAFT_123219</name>
</gene>
<feature type="compositionally biased region" description="Polar residues" evidence="1">
    <location>
        <begin position="1"/>
        <end position="17"/>
    </location>
</feature>
<dbReference type="PANTHER" id="PTHR21563:SF3">
    <property type="entry name" value="ZINC FINGER C3H1 DOMAIN-CONTAINING PROTEIN"/>
    <property type="match status" value="1"/>
</dbReference>
<dbReference type="EMBL" id="MU853794">
    <property type="protein sequence ID" value="KAK3940575.1"/>
    <property type="molecule type" value="Genomic_DNA"/>
</dbReference>
<keyword evidence="3" id="KW-1185">Reference proteome</keyword>
<feature type="region of interest" description="Disordered" evidence="1">
    <location>
        <begin position="89"/>
        <end position="284"/>
    </location>
</feature>
<feature type="compositionally biased region" description="Acidic residues" evidence="1">
    <location>
        <begin position="593"/>
        <end position="611"/>
    </location>
</feature>
<dbReference type="InterPro" id="IPR039278">
    <property type="entry name" value="Red1"/>
</dbReference>
<name>A0AAN6N845_9PEZI</name>
<feature type="compositionally biased region" description="Low complexity" evidence="1">
    <location>
        <begin position="258"/>
        <end position="267"/>
    </location>
</feature>
<feature type="compositionally biased region" description="Polar residues" evidence="1">
    <location>
        <begin position="486"/>
        <end position="505"/>
    </location>
</feature>
<feature type="compositionally biased region" description="Low complexity" evidence="1">
    <location>
        <begin position="841"/>
        <end position="862"/>
    </location>
</feature>
<feature type="compositionally biased region" description="Low complexity" evidence="1">
    <location>
        <begin position="507"/>
        <end position="545"/>
    </location>
</feature>
<feature type="compositionally biased region" description="Polar residues" evidence="1">
    <location>
        <begin position="125"/>
        <end position="136"/>
    </location>
</feature>
<feature type="compositionally biased region" description="Polar residues" evidence="1">
    <location>
        <begin position="963"/>
        <end position="981"/>
    </location>
</feature>
<dbReference type="GO" id="GO:0005634">
    <property type="term" value="C:nucleus"/>
    <property type="evidence" value="ECO:0007669"/>
    <property type="project" value="TreeGrafter"/>
</dbReference>
<feature type="compositionally biased region" description="Polar residues" evidence="1">
    <location>
        <begin position="826"/>
        <end position="837"/>
    </location>
</feature>
<feature type="compositionally biased region" description="Low complexity" evidence="1">
    <location>
        <begin position="108"/>
        <end position="124"/>
    </location>
</feature>
<feature type="compositionally biased region" description="Polar residues" evidence="1">
    <location>
        <begin position="878"/>
        <end position="897"/>
    </location>
</feature>
<evidence type="ECO:0000313" key="3">
    <source>
        <dbReference type="Proteomes" id="UP001303473"/>
    </source>
</evidence>
<feature type="compositionally biased region" description="Polar residues" evidence="1">
    <location>
        <begin position="700"/>
        <end position="709"/>
    </location>
</feature>
<feature type="compositionally biased region" description="Acidic residues" evidence="1">
    <location>
        <begin position="141"/>
        <end position="155"/>
    </location>
</feature>
<dbReference type="AlphaFoldDB" id="A0AAN6N845"/>
<feature type="region of interest" description="Disordered" evidence="1">
    <location>
        <begin position="321"/>
        <end position="784"/>
    </location>
</feature>
<feature type="compositionally biased region" description="Polar residues" evidence="1">
    <location>
        <begin position="682"/>
        <end position="693"/>
    </location>
</feature>
<comment type="caution">
    <text evidence="2">The sequence shown here is derived from an EMBL/GenBank/DDBJ whole genome shotgun (WGS) entry which is preliminary data.</text>
</comment>
<evidence type="ECO:0000256" key="1">
    <source>
        <dbReference type="SAM" id="MobiDB-lite"/>
    </source>
</evidence>
<sequence>MSGFSSPHGYSSRGNSQPPRPSGYLPPANDLYSAYAARYNASAAERNRHISVEQTFHDPTGGVSGIERLRSPTAWTAAYYAPATGGAQAFGQAGEDFWGQQGQSTNPSVDRSVYSISSSDDPTSATNRSTQPNSPEAQPAQEDDGLEEGELDEDGYYAGYSSSEPLQISDSSRQPSKPPSNAYPSGAASDDDVDGDAPGVESGGYDDEEPVPAPETAKANGVDDGANRPLQWESRAAPSQLQRPLPGPSNVPARHDPAAQSSHAHQPAPAPPDPSRALQEARKEAKKAILRLWPLGVRYQDYITEGFDKEVIKRLFRELNLDTPTSMPTPEPPGSTSYPSASSSSEQPVEAPQQRAAAEVARVPTPPQDKGSQEKGSKRPDQNGQDKEPTSAPGMSGPKEERKDRIARLLAERAARVAAAASAKPNPPAPAQVKPNATQAESLPPKPKTLSEKDRLLQQKLAALQKSREARAQQPANDKAAPVLHTATSVEQGSVGAQQSEQNAANPVVSASGSASDSSDAAAPSQTRPLLQASSVPSLASSLAPTPIPTPAQSTNQRKRPGPAGFVDNPSTLGSLKRPFGQPRRQPSLVIDVSDDGSNDEEMDMDIDSGEESSSSQQIPTPPQNGSHGTTFPSGANIFSPCTPPGDPANGKKRELDLKEKAIQAMRRKIAEAEARQKAKKSSTGSQTPNDSAPTPDPQTPNVAAQSLETKAANASGPPPSQQLAPVGTPGSSDGSPSAQLISEATSAKLPKPSKVSRVSDVERAQRRGRIASLDLPRIDESLEEKRRRLQQLREEEARLQAEIDQGLAEKKLLTDELEQLEGSPSEGTSASESTGVDSGAPAATTSPTRDSTPTSAASTTSEQDEEDSSDVSMHEGASSQEHSLLQSPHQATSAPQQGARHETGDMGGLNPPEANPISLAMTQVDSSLDDSAASPTHDAHTPGALLDGDGADLDHAAPMDLESTTSSPSSPALGTVSQNEDSGDAISDSTSQEPVEALAQISSVAKPRQEAQEIEAEVMGEVQVVSPGVSGSVWLTCRQAIHKSAHKTERTLQPYESPLRYFRAYRFHPQYRDSVAGGLKSLTYSNTIDPTREFCPYELHEYPCPAGCHFQHIRSIGLPGESPQSACKAANVRPRSPSLNADPYPFCLPDDRILLELGNSDAFSGGRKARFIQGLRELLQDFRNRKVKDFEEIAGAIVEYRNRFLGDRFRVLNLESVVV</sequence>
<organism evidence="2 3">
    <name type="scientific">Diplogelasinospora grovesii</name>
    <dbReference type="NCBI Taxonomy" id="303347"/>
    <lineage>
        <taxon>Eukaryota</taxon>
        <taxon>Fungi</taxon>
        <taxon>Dikarya</taxon>
        <taxon>Ascomycota</taxon>
        <taxon>Pezizomycotina</taxon>
        <taxon>Sordariomycetes</taxon>
        <taxon>Sordariomycetidae</taxon>
        <taxon>Sordariales</taxon>
        <taxon>Diplogelasinosporaceae</taxon>
        <taxon>Diplogelasinospora</taxon>
    </lineage>
</organism>
<feature type="compositionally biased region" description="Polar residues" evidence="1">
    <location>
        <begin position="160"/>
        <end position="175"/>
    </location>
</feature>
<feature type="compositionally biased region" description="Basic and acidic residues" evidence="1">
    <location>
        <begin position="398"/>
        <end position="415"/>
    </location>
</feature>
<feature type="compositionally biased region" description="Polar residues" evidence="1">
    <location>
        <begin position="730"/>
        <end position="746"/>
    </location>
</feature>
<feature type="region of interest" description="Disordered" evidence="1">
    <location>
        <begin position="811"/>
        <end position="998"/>
    </location>
</feature>
<accession>A0AAN6N845</accession>